<dbReference type="GO" id="GO:0008483">
    <property type="term" value="F:transaminase activity"/>
    <property type="evidence" value="ECO:0007669"/>
    <property type="project" value="UniProtKB-KW"/>
</dbReference>
<evidence type="ECO:0000256" key="5">
    <source>
        <dbReference type="ARBA" id="ARBA00031395"/>
    </source>
</evidence>
<protein>
    <recommendedName>
        <fullName evidence="2 7">Aminomethyltransferase</fullName>
        <ecNumber evidence="2 7">2.1.2.10</ecNumber>
    </recommendedName>
    <alternativeName>
        <fullName evidence="5 7">Glycine cleavage system T protein</fullName>
    </alternativeName>
</protein>
<accession>B0C922</accession>
<comment type="similarity">
    <text evidence="1 7">Belongs to the GcvT family.</text>
</comment>
<dbReference type="Gene3D" id="4.10.1250.10">
    <property type="entry name" value="Aminomethyltransferase fragment"/>
    <property type="match status" value="1"/>
</dbReference>
<dbReference type="InterPro" id="IPR027266">
    <property type="entry name" value="TrmE/GcvT-like"/>
</dbReference>
<dbReference type="PANTHER" id="PTHR43757:SF2">
    <property type="entry name" value="AMINOMETHYLTRANSFERASE, MITOCHONDRIAL"/>
    <property type="match status" value="1"/>
</dbReference>
<gene>
    <name evidence="7 11" type="primary">gcvT</name>
    <name evidence="11" type="ordered locus">AM1_1532</name>
</gene>
<name>B0C922_ACAM1</name>
<dbReference type="Gene3D" id="3.30.1360.120">
    <property type="entry name" value="Probable tRNA modification gtpase trme, domain 1"/>
    <property type="match status" value="1"/>
</dbReference>
<evidence type="ECO:0000256" key="2">
    <source>
        <dbReference type="ARBA" id="ARBA00012616"/>
    </source>
</evidence>
<dbReference type="FunFam" id="2.40.30.110:FF:000003">
    <property type="entry name" value="Aminomethyltransferase"/>
    <property type="match status" value="1"/>
</dbReference>
<proteinExistence type="inferred from homology"/>
<dbReference type="GO" id="GO:0004047">
    <property type="term" value="F:aminomethyltransferase activity"/>
    <property type="evidence" value="ECO:0007669"/>
    <property type="project" value="UniProtKB-UniRule"/>
</dbReference>
<dbReference type="InterPro" id="IPR006223">
    <property type="entry name" value="GcvT"/>
</dbReference>
<dbReference type="EC" id="2.1.2.10" evidence="2 7"/>
<reference evidence="11 12" key="1">
    <citation type="journal article" date="2008" name="Proc. Natl. Acad. Sci. U.S.A.">
        <title>Niche adaptation and genome expansion in the chlorophyll d-producing cyanobacterium Acaryochloris marina.</title>
        <authorList>
            <person name="Swingley W.D."/>
            <person name="Chen M."/>
            <person name="Cheung P.C."/>
            <person name="Conrad A.L."/>
            <person name="Dejesa L.C."/>
            <person name="Hao J."/>
            <person name="Honchak B.M."/>
            <person name="Karbach L.E."/>
            <person name="Kurdoglu A."/>
            <person name="Lahiri S."/>
            <person name="Mastrian S.D."/>
            <person name="Miyashita H."/>
            <person name="Page L."/>
            <person name="Ramakrishna P."/>
            <person name="Satoh S."/>
            <person name="Sattley W.M."/>
            <person name="Shimada Y."/>
            <person name="Taylor H.L."/>
            <person name="Tomo T."/>
            <person name="Tsuchiya T."/>
            <person name="Wang Z.T."/>
            <person name="Raymond J."/>
            <person name="Mimuro M."/>
            <person name="Blankenship R.E."/>
            <person name="Touchman J.W."/>
        </authorList>
    </citation>
    <scope>NUCLEOTIDE SEQUENCE [LARGE SCALE GENOMIC DNA]</scope>
    <source>
        <strain evidence="12">MBIC 11017</strain>
    </source>
</reference>
<dbReference type="InterPro" id="IPR013977">
    <property type="entry name" value="GcvT_C"/>
</dbReference>
<dbReference type="SUPFAM" id="SSF103025">
    <property type="entry name" value="Folate-binding domain"/>
    <property type="match status" value="1"/>
</dbReference>
<evidence type="ECO:0000259" key="10">
    <source>
        <dbReference type="Pfam" id="PF08669"/>
    </source>
</evidence>
<dbReference type="SUPFAM" id="SSF101790">
    <property type="entry name" value="Aminomethyltransferase beta-barrel domain"/>
    <property type="match status" value="1"/>
</dbReference>
<dbReference type="InterPro" id="IPR006222">
    <property type="entry name" value="GCVT_N"/>
</dbReference>
<dbReference type="InterPro" id="IPR029043">
    <property type="entry name" value="GcvT/YgfZ_C"/>
</dbReference>
<organism evidence="11 12">
    <name type="scientific">Acaryochloris marina (strain MBIC 11017)</name>
    <dbReference type="NCBI Taxonomy" id="329726"/>
    <lineage>
        <taxon>Bacteria</taxon>
        <taxon>Bacillati</taxon>
        <taxon>Cyanobacteriota</taxon>
        <taxon>Cyanophyceae</taxon>
        <taxon>Acaryochloridales</taxon>
        <taxon>Acaryochloridaceae</taxon>
        <taxon>Acaryochloris</taxon>
    </lineage>
</organism>
<dbReference type="PANTHER" id="PTHR43757">
    <property type="entry name" value="AMINOMETHYLTRANSFERASE"/>
    <property type="match status" value="1"/>
</dbReference>
<dbReference type="HAMAP" id="MF_00259">
    <property type="entry name" value="GcvT"/>
    <property type="match status" value="1"/>
</dbReference>
<dbReference type="Gene3D" id="2.40.30.110">
    <property type="entry name" value="Aminomethyltransferase beta-barrel domains"/>
    <property type="match status" value="1"/>
</dbReference>
<comment type="subunit">
    <text evidence="7">The glycine cleavage system is composed of four proteins: P, T, L and H.</text>
</comment>
<dbReference type="InterPro" id="IPR028896">
    <property type="entry name" value="GcvT/YgfZ/DmdA"/>
</dbReference>
<evidence type="ECO:0000256" key="7">
    <source>
        <dbReference type="HAMAP-Rule" id="MF_00259"/>
    </source>
</evidence>
<feature type="domain" description="Aminomethyltransferase C-terminal" evidence="10">
    <location>
        <begin position="292"/>
        <end position="369"/>
    </location>
</feature>
<dbReference type="HOGENOM" id="CLU_007884_10_2_3"/>
<evidence type="ECO:0000256" key="6">
    <source>
        <dbReference type="ARBA" id="ARBA00047665"/>
    </source>
</evidence>
<evidence type="ECO:0000259" key="9">
    <source>
        <dbReference type="Pfam" id="PF01571"/>
    </source>
</evidence>
<evidence type="ECO:0000256" key="8">
    <source>
        <dbReference type="PIRSR" id="PIRSR006487-1"/>
    </source>
</evidence>
<evidence type="ECO:0000313" key="12">
    <source>
        <dbReference type="Proteomes" id="UP000000268"/>
    </source>
</evidence>
<keyword evidence="3 7" id="KW-0032">Aminotransferase</keyword>
<sequence>MQTWITMADSLKPTPLLEQHQQLNARMMGFGGWNMPVQYEGITVEHQSVRQKVGMFDISHMGKFLLKGDNLRQKLQPLVPSDLSQLEPGQAKYSVFLNEQAGIIDDLIFYFEGISDSGAEIGKLIVNASTTAKDKAWLLENVSAEAIGFEDVSDSHVLIAVQGPDAISTLQRFTPTDLSAIRNYRHQSGTILEQPAWFARTGYTGEDGFEVMVDPETGKKLWQTLLEAGVAPCGLGARDTLRLEAAMALYGQDINDTTTPYEAGLGWLVNLDQGEFIGQDTLKKQQAEGPPRKLVALEMQGRHIARHDYPVWVNDQEVGIVTSGSFSPTLGKSIALAYVPTAYAKSGTEVAVLIRKKPQLATVVKKPFYRRPKA</sequence>
<dbReference type="InterPro" id="IPR022903">
    <property type="entry name" value="GcvT_bac"/>
</dbReference>
<dbReference type="KEGG" id="amr:AM1_1532"/>
<dbReference type="Pfam" id="PF01571">
    <property type="entry name" value="GCV_T"/>
    <property type="match status" value="1"/>
</dbReference>
<dbReference type="Pfam" id="PF08669">
    <property type="entry name" value="GCV_T_C"/>
    <property type="match status" value="1"/>
</dbReference>
<dbReference type="eggNOG" id="COG0404">
    <property type="taxonomic scope" value="Bacteria"/>
</dbReference>
<dbReference type="STRING" id="329726.AM1_1532"/>
<dbReference type="FunFam" id="4.10.1250.10:FF:000001">
    <property type="entry name" value="Aminomethyltransferase"/>
    <property type="match status" value="1"/>
</dbReference>
<dbReference type="GO" id="GO:0005829">
    <property type="term" value="C:cytosol"/>
    <property type="evidence" value="ECO:0007669"/>
    <property type="project" value="TreeGrafter"/>
</dbReference>
<dbReference type="Proteomes" id="UP000000268">
    <property type="component" value="Chromosome"/>
</dbReference>
<keyword evidence="4 7" id="KW-0808">Transferase</keyword>
<dbReference type="NCBIfam" id="NF001567">
    <property type="entry name" value="PRK00389.1"/>
    <property type="match status" value="1"/>
</dbReference>
<dbReference type="AlphaFoldDB" id="B0C922"/>
<dbReference type="GO" id="GO:0005960">
    <property type="term" value="C:glycine cleavage complex"/>
    <property type="evidence" value="ECO:0007669"/>
    <property type="project" value="InterPro"/>
</dbReference>
<comment type="catalytic activity">
    <reaction evidence="6 7">
        <text>N(6)-[(R)-S(8)-aminomethyldihydrolipoyl]-L-lysyl-[protein] + (6S)-5,6,7,8-tetrahydrofolate = N(6)-[(R)-dihydrolipoyl]-L-lysyl-[protein] + (6R)-5,10-methylene-5,6,7,8-tetrahydrofolate + NH4(+)</text>
        <dbReference type="Rhea" id="RHEA:16945"/>
        <dbReference type="Rhea" id="RHEA-COMP:10475"/>
        <dbReference type="Rhea" id="RHEA-COMP:10492"/>
        <dbReference type="ChEBI" id="CHEBI:15636"/>
        <dbReference type="ChEBI" id="CHEBI:28938"/>
        <dbReference type="ChEBI" id="CHEBI:57453"/>
        <dbReference type="ChEBI" id="CHEBI:83100"/>
        <dbReference type="ChEBI" id="CHEBI:83143"/>
        <dbReference type="EC" id="2.1.2.10"/>
    </reaction>
</comment>
<comment type="function">
    <text evidence="7">The glycine cleavage system catalyzes the degradation of glycine.</text>
</comment>
<dbReference type="GO" id="GO:0019464">
    <property type="term" value="P:glycine decarboxylation via glycine cleavage system"/>
    <property type="evidence" value="ECO:0007669"/>
    <property type="project" value="UniProtKB-UniRule"/>
</dbReference>
<dbReference type="NCBIfam" id="TIGR00528">
    <property type="entry name" value="gcvT"/>
    <property type="match status" value="1"/>
</dbReference>
<evidence type="ECO:0000256" key="1">
    <source>
        <dbReference type="ARBA" id="ARBA00008609"/>
    </source>
</evidence>
<evidence type="ECO:0000256" key="3">
    <source>
        <dbReference type="ARBA" id="ARBA00022576"/>
    </source>
</evidence>
<dbReference type="PIRSF" id="PIRSF006487">
    <property type="entry name" value="GcvT"/>
    <property type="match status" value="1"/>
</dbReference>
<dbReference type="EMBL" id="CP000828">
    <property type="protein sequence ID" value="ABW26557.1"/>
    <property type="molecule type" value="Genomic_DNA"/>
</dbReference>
<feature type="domain" description="GCVT N-terminal" evidence="9">
    <location>
        <begin position="17"/>
        <end position="272"/>
    </location>
</feature>
<dbReference type="Gene3D" id="3.30.70.1400">
    <property type="entry name" value="Aminomethyltransferase beta-barrel domains"/>
    <property type="match status" value="1"/>
</dbReference>
<evidence type="ECO:0000256" key="4">
    <source>
        <dbReference type="ARBA" id="ARBA00022679"/>
    </source>
</evidence>
<keyword evidence="12" id="KW-1185">Reference proteome</keyword>
<feature type="binding site" evidence="8">
    <location>
        <position position="210"/>
    </location>
    <ligand>
        <name>substrate</name>
    </ligand>
</feature>
<evidence type="ECO:0000313" key="11">
    <source>
        <dbReference type="EMBL" id="ABW26557.1"/>
    </source>
</evidence>